<comment type="caution">
    <text evidence="2">The sequence shown here is derived from an EMBL/GenBank/DDBJ whole genome shotgun (WGS) entry which is preliminary data.</text>
</comment>
<evidence type="ECO:0000313" key="2">
    <source>
        <dbReference type="EMBL" id="KAJ8904408.1"/>
    </source>
</evidence>
<evidence type="ECO:0000313" key="3">
    <source>
        <dbReference type="Proteomes" id="UP001157974"/>
    </source>
</evidence>
<organism evidence="2 3">
    <name type="scientific">Rhodosorus marinus</name>
    <dbReference type="NCBI Taxonomy" id="101924"/>
    <lineage>
        <taxon>Eukaryota</taxon>
        <taxon>Rhodophyta</taxon>
        <taxon>Stylonematophyceae</taxon>
        <taxon>Stylonematales</taxon>
        <taxon>Stylonemataceae</taxon>
        <taxon>Rhodosorus</taxon>
    </lineage>
</organism>
<dbReference type="Gene3D" id="3.40.50.1820">
    <property type="entry name" value="alpha/beta hydrolase"/>
    <property type="match status" value="1"/>
</dbReference>
<accession>A0AAV8US58</accession>
<dbReference type="GO" id="GO:0047746">
    <property type="term" value="F:chlorophyllase activity"/>
    <property type="evidence" value="ECO:0007669"/>
    <property type="project" value="TreeGrafter"/>
</dbReference>
<dbReference type="GO" id="GO:0015996">
    <property type="term" value="P:chlorophyll catabolic process"/>
    <property type="evidence" value="ECO:0007669"/>
    <property type="project" value="TreeGrafter"/>
</dbReference>
<proteinExistence type="predicted"/>
<gene>
    <name evidence="2" type="ORF">NDN08_000926</name>
</gene>
<dbReference type="Proteomes" id="UP001157974">
    <property type="component" value="Unassembled WGS sequence"/>
</dbReference>
<reference evidence="2 3" key="1">
    <citation type="journal article" date="2023" name="Nat. Commun.">
        <title>Origin of minicircular mitochondrial genomes in red algae.</title>
        <authorList>
            <person name="Lee Y."/>
            <person name="Cho C.H."/>
            <person name="Lee Y.M."/>
            <person name="Park S.I."/>
            <person name="Yang J.H."/>
            <person name="West J.A."/>
            <person name="Bhattacharya D."/>
            <person name="Yoon H.S."/>
        </authorList>
    </citation>
    <scope>NUCLEOTIDE SEQUENCE [LARGE SCALE GENOMIC DNA]</scope>
    <source>
        <strain evidence="2 3">CCMP1338</strain>
        <tissue evidence="2">Whole cell</tissue>
    </source>
</reference>
<dbReference type="InterPro" id="IPR017395">
    <property type="entry name" value="Chlorophyllase-like"/>
</dbReference>
<feature type="region of interest" description="Disordered" evidence="1">
    <location>
        <begin position="291"/>
        <end position="312"/>
    </location>
</feature>
<dbReference type="AlphaFoldDB" id="A0AAV8US58"/>
<dbReference type="PANTHER" id="PTHR33428:SF2">
    <property type="entry name" value="CHLOROPHYLLASE-2"/>
    <property type="match status" value="1"/>
</dbReference>
<dbReference type="InterPro" id="IPR029058">
    <property type="entry name" value="AB_hydrolase_fold"/>
</dbReference>
<name>A0AAV8US58_9RHOD</name>
<evidence type="ECO:0000256" key="1">
    <source>
        <dbReference type="SAM" id="MobiDB-lite"/>
    </source>
</evidence>
<dbReference type="Pfam" id="PF07224">
    <property type="entry name" value="Chlorophyllase"/>
    <property type="match status" value="1"/>
</dbReference>
<evidence type="ECO:0008006" key="4">
    <source>
        <dbReference type="Google" id="ProtNLM"/>
    </source>
</evidence>
<keyword evidence="3" id="KW-1185">Reference proteome</keyword>
<dbReference type="PANTHER" id="PTHR33428">
    <property type="entry name" value="CHLOROPHYLLASE-2, CHLOROPLASTIC"/>
    <property type="match status" value="1"/>
</dbReference>
<dbReference type="SUPFAM" id="SSF53474">
    <property type="entry name" value="alpha/beta-Hydrolases"/>
    <property type="match status" value="1"/>
</dbReference>
<dbReference type="EMBL" id="JAMWBK010000006">
    <property type="protein sequence ID" value="KAJ8904408.1"/>
    <property type="molecule type" value="Genomic_DNA"/>
</dbReference>
<sequence length="312" mass="34333">MAEVGVQLIDVDRRWTWQTSQPSVVVAFPVLPEDKCPVALFMHGFVIMPNSYRTMFESIARKGIIVVAAQLYTFLDGLLSRVKVEEEATRAEEVIEWVFSEASGTNSLRGTINQKTPFPNGLTIIAHSRGAAAVMNMVLQPTRADKPTLKALLLLDPVGSIEALDRNPELPQEMVIFGCKKGTAPKQSSDVYWAKLLDAGYRPLFIELEHFGHLDFLDEGIKSLARWFAGLFLSSDRDTNRRNDSRNKISELIGIYITAVCGGESAEGVNEAVRTALTPIEDTLGMRIREAPPSLAPSSNELEGLRPAYGGA</sequence>
<protein>
    <recommendedName>
        <fullName evidence="4">Chlorophyllase</fullName>
    </recommendedName>
</protein>